<feature type="transmembrane region" description="Helical" evidence="3">
    <location>
        <begin position="483"/>
        <end position="502"/>
    </location>
</feature>
<dbReference type="Gene3D" id="1.20.5.300">
    <property type="match status" value="1"/>
</dbReference>
<evidence type="ECO:0000313" key="5">
    <source>
        <dbReference type="Proteomes" id="UP001224533"/>
    </source>
</evidence>
<keyword evidence="3" id="KW-0472">Membrane</keyword>
<dbReference type="EMBL" id="CP114509">
    <property type="protein sequence ID" value="WHS17204.1"/>
    <property type="molecule type" value="Genomic_DNA"/>
</dbReference>
<feature type="region of interest" description="Disordered" evidence="2">
    <location>
        <begin position="60"/>
        <end position="83"/>
    </location>
</feature>
<feature type="coiled-coil region" evidence="1">
    <location>
        <begin position="552"/>
        <end position="612"/>
    </location>
</feature>
<dbReference type="Proteomes" id="UP001224533">
    <property type="component" value="Chromosome"/>
</dbReference>
<dbReference type="InterPro" id="IPR023346">
    <property type="entry name" value="Lysozyme-like_dom_sf"/>
</dbReference>
<protein>
    <submittedName>
        <fullName evidence="4">Lytic transglycosylase</fullName>
    </submittedName>
</protein>
<keyword evidence="3" id="KW-0812">Transmembrane</keyword>
<dbReference type="PANTHER" id="PTHR47372">
    <property type="entry name" value="DAUER UP-REGULATED-RELATED"/>
    <property type="match status" value="1"/>
</dbReference>
<feature type="coiled-coil region" evidence="1">
    <location>
        <begin position="204"/>
        <end position="279"/>
    </location>
</feature>
<sequence>MELEELEVRFKANYSDFFEKTQEMASRVSEQTKSLMDKVQQFSNEYENAMSNSMSKVSQEAQRSADTVAQAENTKQQAYEQTKYSANSTADNIKTWSDEVVSANRRVADSTSDVKHQYEQLDLFSSAGNFGQSNSKVADEARVNMDKIREYRQNSAKDWAEFNRQNAETPQQVNLRRMRATEGDVDFGIDESIRSQTEKVRIEMDDLIDTINSKMAQAKHAQRQIQELTMRKNALGNSDNDKIKAYKFDTQIQDAQVKMKRYQTQAENLARSMRDEFNEIPSALKKISDAMERNEMAINEQRKSVGALKERYDALVKSSNGRNTRSVSNVAREYNKQSAELDRLIARQDKLAKSYSYVEERGKGLDSALSKISTDLGNESTKVNNLGNSFKKLRSGLSGTRQSISNFNRGLSSMNSSSRAVSRTNEGLNRLRFTLRMLASQIVVFTLMYQGIMMMAKGFGMALKTNTEFSRSLNNIKVNMMTAFYPIYSVALPAINALMHALEKVTGWIAQFTSALTGMSLSASRSGANGLYSQIKAMNDTGSASKKASDSVKKAQQQQAKAVQEANRQIAEANKQGAAAVAEQNAKIKEANKQAREEFEATKKANEDLKQSLMGFDELNVLSQDDNKDNSKFQEQPLEKFTPQEKQSAPDTDDYDLGGDGGASDPDALNFATAPLNAFQSAIDFANKLKKVLGELFDPMKEAWDAKGQVAVDATKYAWKELERVASDIGKSFMKVWTNGTGKETAENLIQLYADLLNIIGDIGRAFAQAWEKGDAGTKLIQSQFDALNAVLRLIHDIATSFRNAFNSGVGENIFSNLIRLGTNLNKIVENIAVQFDKAWKHGDVGTSIFKTLLGMVNDIVKVLADMAGYTAKWAKTLDFTPLLKSIDNLLKAIRPVTKDVWDGLAWAYEHVLLPLGKFTISKLLPDFFNLLAAALKVVHSVIIAAKPLLSWLYNDFIVPIAKVAGFAITGALKLLTTALEGLSSWIDKHQKATEAITATLGTLFGLKVAAGVIKSIKDFADVLGATALVKFDNLKEGFSRMSNIAKLSWNGVKTGAGYLKNMASITWEKISTGASVLKDIASMSWAKVKDGVDYLRIISMLAWDKVKAGADYLKIISLITWDKIKDGADYLKIVSMLTWDKVKSGASAIKNVASNMLTWVKNSKLVTAAQAALNLVLDANPIVLIVAAIAALVAGLVLLYKHNEKFREFVNGIAKHISEGLGKAWKWCKEEWGKIGSFIKHPIESTKDYFEKDGTFGNKALKFFSKTKDNVSEFLKKHWSDIKPAMLSPVLGVVTWFLKDTTMGKSITKWAKDLPGKASDWSRDVGSKIDKNITKAKKTITKAGANVGKWFSEFISDTNKTIQKWAGNIGSKVNSAVDKGKKLATKAGEKVGEWTTDFRDEATKAIKSWASQVGSNVNNAIDNGKKFALKAGDKIHEWTTDFRESANKTFRNWASKIGDVVNGGTDNSKQGANNAGEKIHTWTTDFRDRANQTFRDWASRIGDHVNSGSDNSRNNSTNAGNKISSWVRSFYNTANNSFRSWASNIGGHVNSGVNNASWTIRNAGNNIGRWIREHQPGTLSAIGSWASGIGGRIADGIRGSKWRITSAMDSVKRAIVDPVKSAVNKVGDGVNYVLRKVGAGSMSWSFWANGTDYHPGGPAIVNDQPGDVYRESYQLPDGRQGIFPAVRNLPVMLPKGTKVKKASDTASELFEKLSVSMPIKKYAGGIGSFDLDLSGLSNLNFNLDLSDLGKLDFSNLFSGIDFSGFNFNFDFGNLFSGWGNWGSWFGSIWDGVTDALDEILDDITHPGKLIDYIFNKFVPDDASVTGGAKRILDGTKQREKKGMFDWAKKLLQQFGGSEKQNGPGVEGWRSALKKALRKNGLPTNATYVNAWLRQIATESGGNEHAIGGNDGLADGNATGLLQTKPGTFNAYAFPGHHNIMKGYDNMLAAINYAKNRYGATGMLSVIGHGHGYELGGLIDRDGMYRIGEGNKPEMVIPLTNVPRAVELMSQAVDFMSSNFGHGLQMPDKLTRTLSFSDSFNRRDNNQGSFSNQGFGLNNLGPLLVNALVQAMQMTGTNQNQQTNQSLEVVLQVDSDKLGTAAIKGINSVNQKNGRNMLNL</sequence>
<evidence type="ECO:0000256" key="2">
    <source>
        <dbReference type="SAM" id="MobiDB-lite"/>
    </source>
</evidence>
<keyword evidence="3" id="KW-1133">Transmembrane helix</keyword>
<evidence type="ECO:0000313" key="4">
    <source>
        <dbReference type="EMBL" id="WHS17204.1"/>
    </source>
</evidence>
<feature type="region of interest" description="Disordered" evidence="2">
    <location>
        <begin position="623"/>
        <end position="666"/>
    </location>
</feature>
<gene>
    <name evidence="4" type="ORF">O2U02_06900</name>
</gene>
<dbReference type="SUPFAM" id="SSF53955">
    <property type="entry name" value="Lysozyme-like"/>
    <property type="match status" value="1"/>
</dbReference>
<proteinExistence type="predicted"/>
<name>A0ABD7YSY9_9LACO</name>
<dbReference type="CDD" id="cd13402">
    <property type="entry name" value="LT_TF-like"/>
    <property type="match status" value="1"/>
</dbReference>
<dbReference type="RefSeq" id="WP_283473457.1">
    <property type="nucleotide sequence ID" value="NZ_CP114501.1"/>
</dbReference>
<feature type="transmembrane region" description="Helical" evidence="3">
    <location>
        <begin position="442"/>
        <end position="463"/>
    </location>
</feature>
<evidence type="ECO:0000256" key="1">
    <source>
        <dbReference type="SAM" id="Coils"/>
    </source>
</evidence>
<organism evidence="4 5">
    <name type="scientific">Ligilactobacillus salivarius</name>
    <dbReference type="NCBI Taxonomy" id="1624"/>
    <lineage>
        <taxon>Bacteria</taxon>
        <taxon>Bacillati</taxon>
        <taxon>Bacillota</taxon>
        <taxon>Bacilli</taxon>
        <taxon>Lactobacillales</taxon>
        <taxon>Lactobacillaceae</taxon>
        <taxon>Ligilactobacillus</taxon>
    </lineage>
</organism>
<dbReference type="PANTHER" id="PTHR47372:SF11">
    <property type="entry name" value="RE19971P"/>
    <property type="match status" value="1"/>
</dbReference>
<reference evidence="4 5" key="1">
    <citation type="submission" date="2022-12" db="EMBL/GenBank/DDBJ databases">
        <title>Assessment of beneficial effects and identification of host adaptation-associated genes of Ligilactobacillus salivarius isolated from Meles meles.</title>
        <authorList>
            <person name="Wang Y."/>
        </authorList>
    </citation>
    <scope>NUCLEOTIDE SEQUENCE [LARGE SCALE GENOMIC DNA]</scope>
    <source>
        <strain evidence="4 5">S35</strain>
    </source>
</reference>
<evidence type="ECO:0000256" key="3">
    <source>
        <dbReference type="SAM" id="Phobius"/>
    </source>
</evidence>
<accession>A0ABD7YSY9</accession>
<keyword evidence="1" id="KW-0175">Coiled coil</keyword>